<dbReference type="Proteomes" id="UP000504630">
    <property type="component" value="Chromosome 7"/>
</dbReference>
<dbReference type="PANTHER" id="PTHR11769">
    <property type="entry name" value="HYALURONIDASE"/>
    <property type="match status" value="1"/>
</dbReference>
<reference evidence="8 9" key="1">
    <citation type="submission" date="2025-04" db="UniProtKB">
        <authorList>
            <consortium name="RefSeq"/>
        </authorList>
    </citation>
    <scope>IDENTIFICATION</scope>
</reference>
<feature type="compositionally biased region" description="Basic and acidic residues" evidence="6">
    <location>
        <begin position="424"/>
        <end position="440"/>
    </location>
</feature>
<dbReference type="InterPro" id="IPR017853">
    <property type="entry name" value="GH"/>
</dbReference>
<dbReference type="PANTHER" id="PTHR11769:SF36">
    <property type="entry name" value="HYALURONIDASE"/>
    <property type="match status" value="1"/>
</dbReference>
<feature type="region of interest" description="Disordered" evidence="6">
    <location>
        <begin position="523"/>
        <end position="549"/>
    </location>
</feature>
<sequence>MAWTEPRSRPDPKPEPKPTPYSLRTFSSAILQVQSPVLLPLLLLLAAFADLGAAGPPQPARPPLLSGQPFIIFWSIPDSSCSGRPDPRSFGMEREGRVAVFYEDTLGNYPYFIDKDTPVNRGLPQHTRLDNHLQKTQQDLEAALPGPRYLGLGVLRWAEWVPQWSRNREKQVLCLEASRNLLKTFFPNWTPEEVERWSQVDFEAAAQAVMMETLREVKRLRPKALWGVSPHPSCYNGNPAQTILANYTGQCPATEMALNDELLWLWKRSSALYPLLTLEKLQGGTSGARLYLSSQIREALRVSSLTGTAFDLPVFPLVKSVYASTKTLLSQADLVSTIGESAAMGTAGVVIWERSETKTERECQDLAEFVRKVLGPYSINITTATLLCSASLCQGKGRCIRQNPESSAYLHLPPPPSPSPPSEVVEKVTDKAEATEKATDQPDTNTKPAEPDPAEVWKKDFQCQWYKTADGDVSDQQSPKDGASAGSTVKENAEDVTGTTTASTITSTTASITASITKGASVTELRGSSSAGTESSTPSLEVTTDCGTKPPSAPNLTVLLLLVAGSLAWNLKM</sequence>
<protein>
    <recommendedName>
        <fullName evidence="5">Hyaluronidase</fullName>
        <ecNumber evidence="5">3.2.1.35</ecNumber>
    </recommendedName>
</protein>
<comment type="catalytic activity">
    <reaction evidence="1 5">
        <text>Random hydrolysis of (1-&gt;4)-linkages between N-acetyl-beta-D-glucosamine and D-glucuronate residues in hyaluronate.</text>
        <dbReference type="EC" id="3.2.1.35"/>
    </reaction>
</comment>
<dbReference type="AlphaFoldDB" id="A0A6J2PXP5"/>
<name>A0A6J2PXP5_COTGO</name>
<dbReference type="SUPFAM" id="SSF51445">
    <property type="entry name" value="(Trans)glycosidases"/>
    <property type="match status" value="1"/>
</dbReference>
<accession>A0A6J2PXP5</accession>
<evidence type="ECO:0000256" key="5">
    <source>
        <dbReference type="RuleBase" id="RU610713"/>
    </source>
</evidence>
<comment type="similarity">
    <text evidence="2 5">Belongs to the glycosyl hydrolase 56 family.</text>
</comment>
<dbReference type="RefSeq" id="XP_029290888.1">
    <property type="nucleotide sequence ID" value="XM_029435028.1"/>
</dbReference>
<dbReference type="RefSeq" id="XP_029290887.1">
    <property type="nucleotide sequence ID" value="XM_029435027.1"/>
</dbReference>
<evidence type="ECO:0000256" key="6">
    <source>
        <dbReference type="SAM" id="MobiDB-lite"/>
    </source>
</evidence>
<evidence type="ECO:0000256" key="2">
    <source>
        <dbReference type="ARBA" id="ARBA00008871"/>
    </source>
</evidence>
<feature type="region of interest" description="Disordered" evidence="6">
    <location>
        <begin position="1"/>
        <end position="20"/>
    </location>
</feature>
<dbReference type="Pfam" id="PF01630">
    <property type="entry name" value="Glyco_hydro_56"/>
    <property type="match status" value="1"/>
</dbReference>
<feature type="compositionally biased region" description="Basic and acidic residues" evidence="6">
    <location>
        <begin position="1"/>
        <end position="16"/>
    </location>
</feature>
<feature type="region of interest" description="Disordered" evidence="6">
    <location>
        <begin position="470"/>
        <end position="502"/>
    </location>
</feature>
<dbReference type="GO" id="GO:0005975">
    <property type="term" value="P:carbohydrate metabolic process"/>
    <property type="evidence" value="ECO:0007669"/>
    <property type="project" value="InterPro"/>
</dbReference>
<dbReference type="GO" id="GO:0031410">
    <property type="term" value="C:cytoplasmic vesicle"/>
    <property type="evidence" value="ECO:0007669"/>
    <property type="project" value="TreeGrafter"/>
</dbReference>
<gene>
    <name evidence="8 9" type="primary">LOC115010468</name>
</gene>
<evidence type="ECO:0000313" key="9">
    <source>
        <dbReference type="RefSeq" id="XP_029290888.1"/>
    </source>
</evidence>
<keyword evidence="4 5" id="KW-0326">Glycosidase</keyword>
<dbReference type="GeneID" id="115010468"/>
<evidence type="ECO:0000313" key="8">
    <source>
        <dbReference type="RefSeq" id="XP_029290887.1"/>
    </source>
</evidence>
<evidence type="ECO:0000313" key="7">
    <source>
        <dbReference type="Proteomes" id="UP000504630"/>
    </source>
</evidence>
<keyword evidence="5" id="KW-0378">Hydrolase</keyword>
<dbReference type="PRINTS" id="PR00846">
    <property type="entry name" value="GLHYDRLASE56"/>
</dbReference>
<feature type="compositionally biased region" description="Pro residues" evidence="6">
    <location>
        <begin position="412"/>
        <end position="421"/>
    </location>
</feature>
<dbReference type="EC" id="3.2.1.35" evidence="5"/>
<keyword evidence="3" id="KW-1015">Disulfide bond</keyword>
<dbReference type="InterPro" id="IPR018155">
    <property type="entry name" value="Hyaluronidase"/>
</dbReference>
<evidence type="ECO:0000256" key="1">
    <source>
        <dbReference type="ARBA" id="ARBA00000251"/>
    </source>
</evidence>
<evidence type="ECO:0000256" key="3">
    <source>
        <dbReference type="ARBA" id="ARBA00023157"/>
    </source>
</evidence>
<proteinExistence type="inferred from homology"/>
<dbReference type="InterPro" id="IPR013785">
    <property type="entry name" value="Aldolase_TIM"/>
</dbReference>
<feature type="compositionally biased region" description="Polar residues" evidence="6">
    <location>
        <begin position="474"/>
        <end position="490"/>
    </location>
</feature>
<organism evidence="7 9">
    <name type="scientific">Cottoperca gobio</name>
    <name type="common">Frogmouth</name>
    <name type="synonym">Aphritis gobio</name>
    <dbReference type="NCBI Taxonomy" id="56716"/>
    <lineage>
        <taxon>Eukaryota</taxon>
        <taxon>Metazoa</taxon>
        <taxon>Chordata</taxon>
        <taxon>Craniata</taxon>
        <taxon>Vertebrata</taxon>
        <taxon>Euteleostomi</taxon>
        <taxon>Actinopterygii</taxon>
        <taxon>Neopterygii</taxon>
        <taxon>Teleostei</taxon>
        <taxon>Neoteleostei</taxon>
        <taxon>Acanthomorphata</taxon>
        <taxon>Eupercaria</taxon>
        <taxon>Perciformes</taxon>
        <taxon>Notothenioidei</taxon>
        <taxon>Bovichtidae</taxon>
        <taxon>Cottoperca</taxon>
    </lineage>
</organism>
<dbReference type="Gene3D" id="3.20.20.70">
    <property type="entry name" value="Aldolase class I"/>
    <property type="match status" value="1"/>
</dbReference>
<evidence type="ECO:0000256" key="4">
    <source>
        <dbReference type="ARBA" id="ARBA00023295"/>
    </source>
</evidence>
<dbReference type="GO" id="GO:0030214">
    <property type="term" value="P:hyaluronan catabolic process"/>
    <property type="evidence" value="ECO:0007669"/>
    <property type="project" value="TreeGrafter"/>
</dbReference>
<feature type="compositionally biased region" description="Low complexity" evidence="6">
    <location>
        <begin position="527"/>
        <end position="539"/>
    </location>
</feature>
<dbReference type="GO" id="GO:0004415">
    <property type="term" value="F:hyalurononglucosaminidase activity"/>
    <property type="evidence" value="ECO:0007669"/>
    <property type="project" value="UniProtKB-UniRule"/>
</dbReference>
<keyword evidence="7" id="KW-1185">Reference proteome</keyword>
<feature type="region of interest" description="Disordered" evidence="6">
    <location>
        <begin position="406"/>
        <end position="455"/>
    </location>
</feature>
<dbReference type="KEGG" id="cgob:115010468"/>
<dbReference type="OrthoDB" id="8951657at2759"/>